<reference evidence="1" key="1">
    <citation type="submission" date="2023-06" db="EMBL/GenBank/DDBJ databases">
        <authorList>
            <consortium name="Lawrence Berkeley National Laboratory"/>
            <person name="Ahrendt S."/>
            <person name="Sahu N."/>
            <person name="Indic B."/>
            <person name="Wong-Bajracharya J."/>
            <person name="Merenyi Z."/>
            <person name="Ke H.-M."/>
            <person name="Monk M."/>
            <person name="Kocsube S."/>
            <person name="Drula E."/>
            <person name="Lipzen A."/>
            <person name="Balint B."/>
            <person name="Henrissat B."/>
            <person name="Andreopoulos B."/>
            <person name="Martin F.M."/>
            <person name="Harder C.B."/>
            <person name="Rigling D."/>
            <person name="Ford K.L."/>
            <person name="Foster G.D."/>
            <person name="Pangilinan J."/>
            <person name="Papanicolaou A."/>
            <person name="Barry K."/>
            <person name="LaButti K."/>
            <person name="Viragh M."/>
            <person name="Koriabine M."/>
            <person name="Yan M."/>
            <person name="Riley R."/>
            <person name="Champramary S."/>
            <person name="Plett K.L."/>
            <person name="Tsai I.J."/>
            <person name="Slot J."/>
            <person name="Sipos G."/>
            <person name="Plett J."/>
            <person name="Nagy L.G."/>
            <person name="Grigoriev I.V."/>
        </authorList>
    </citation>
    <scope>NUCLEOTIDE SEQUENCE</scope>
    <source>
        <strain evidence="1">ICMP 16352</strain>
    </source>
</reference>
<protein>
    <submittedName>
        <fullName evidence="1">Uncharacterized protein</fullName>
    </submittedName>
</protein>
<organism evidence="1 2">
    <name type="scientific">Armillaria novae-zelandiae</name>
    <dbReference type="NCBI Taxonomy" id="153914"/>
    <lineage>
        <taxon>Eukaryota</taxon>
        <taxon>Fungi</taxon>
        <taxon>Dikarya</taxon>
        <taxon>Basidiomycota</taxon>
        <taxon>Agaricomycotina</taxon>
        <taxon>Agaricomycetes</taxon>
        <taxon>Agaricomycetidae</taxon>
        <taxon>Agaricales</taxon>
        <taxon>Marasmiineae</taxon>
        <taxon>Physalacriaceae</taxon>
        <taxon>Armillaria</taxon>
    </lineage>
</organism>
<proteinExistence type="predicted"/>
<dbReference type="EMBL" id="JAUEPR010000033">
    <property type="protein sequence ID" value="KAK0473377.1"/>
    <property type="molecule type" value="Genomic_DNA"/>
</dbReference>
<gene>
    <name evidence="1" type="ORF">IW261DRAFT_1569790</name>
</gene>
<name>A0AA39NWY4_9AGAR</name>
<evidence type="ECO:0000313" key="2">
    <source>
        <dbReference type="Proteomes" id="UP001175227"/>
    </source>
</evidence>
<comment type="caution">
    <text evidence="1">The sequence shown here is derived from an EMBL/GenBank/DDBJ whole genome shotgun (WGS) entry which is preliminary data.</text>
</comment>
<evidence type="ECO:0000313" key="1">
    <source>
        <dbReference type="EMBL" id="KAK0473377.1"/>
    </source>
</evidence>
<keyword evidence="2" id="KW-1185">Reference proteome</keyword>
<dbReference type="Proteomes" id="UP001175227">
    <property type="component" value="Unassembled WGS sequence"/>
</dbReference>
<dbReference type="AlphaFoldDB" id="A0AA39NWY4"/>
<sequence>MSPVRQASRLRLHHEEVWGDPENPTVGLGKRTATEGGMTSFTVFKLSSTNLNELFTPLYSSFGTSELYSMFLEEDPAAAQAMLDHRNAWPADDCAQLNLVYKGREGPHRKRKLDSELQNTRPAWSARLVSEECAFL</sequence>
<accession>A0AA39NWY4</accession>